<dbReference type="PANTHER" id="PTHR10885:SF0">
    <property type="entry name" value="ISOPENTENYL-DIPHOSPHATE DELTA-ISOMERASE"/>
    <property type="match status" value="1"/>
</dbReference>
<feature type="domain" description="Nudix hydrolase" evidence="1">
    <location>
        <begin position="27"/>
        <end position="161"/>
    </location>
</feature>
<proteinExistence type="predicted"/>
<name>A0ABY5FPP0_9BACL</name>
<protein>
    <submittedName>
        <fullName evidence="2">NUDIX domain-containing protein</fullName>
    </submittedName>
</protein>
<dbReference type="PROSITE" id="PS51462">
    <property type="entry name" value="NUDIX"/>
    <property type="match status" value="1"/>
</dbReference>
<dbReference type="InterPro" id="IPR000086">
    <property type="entry name" value="NUDIX_hydrolase_dom"/>
</dbReference>
<dbReference type="CDD" id="cd04692">
    <property type="entry name" value="NUDIX_Hydrolase"/>
    <property type="match status" value="1"/>
</dbReference>
<reference evidence="2" key="1">
    <citation type="submission" date="2022-07" db="EMBL/GenBank/DDBJ databases">
        <title>Complete genome of CX2.</title>
        <authorList>
            <person name="Cao G."/>
        </authorList>
    </citation>
    <scope>NUCLEOTIDE SEQUENCE</scope>
    <source>
        <strain evidence="2">CX2</strain>
    </source>
</reference>
<dbReference type="Proteomes" id="UP001060325">
    <property type="component" value="Chromosome"/>
</dbReference>
<dbReference type="PANTHER" id="PTHR10885">
    <property type="entry name" value="ISOPENTENYL-DIPHOSPHATE DELTA-ISOMERASE"/>
    <property type="match status" value="1"/>
</dbReference>
<dbReference type="Gene3D" id="3.90.79.10">
    <property type="entry name" value="Nucleoside Triphosphate Pyrophosphohydrolase"/>
    <property type="match status" value="1"/>
</dbReference>
<organism evidence="2 3">
    <name type="scientific">Exiguobacterium aurantiacum</name>
    <dbReference type="NCBI Taxonomy" id="33987"/>
    <lineage>
        <taxon>Bacteria</taxon>
        <taxon>Bacillati</taxon>
        <taxon>Bacillota</taxon>
        <taxon>Bacilli</taxon>
        <taxon>Bacillales</taxon>
        <taxon>Bacillales Family XII. Incertae Sedis</taxon>
        <taxon>Exiguobacterium</taxon>
    </lineage>
</organism>
<accession>A0ABY5FPP0</accession>
<dbReference type="RefSeq" id="WP_255177554.1">
    <property type="nucleotide sequence ID" value="NZ_CP101462.1"/>
</dbReference>
<sequence length="194" mass="21998">MEFITVVDHRRKKVGLKSRADVHRDGDWHETFHCWMTDQDRLFLQLRSDDKADFPRLFDITAAGHLAAGETVRDGVREIHEELGLELTLDQLTPLGIFEDVIETKTFLDREFAHTYVYAYAGEPFTLDETEVADVVTVDFAAFRSLLAGTHAEVESISAISGETRTVTKQDLVPHPTSYWEQVLTGLEELTSSD</sequence>
<keyword evidence="3" id="KW-1185">Reference proteome</keyword>
<dbReference type="SUPFAM" id="SSF55811">
    <property type="entry name" value="Nudix"/>
    <property type="match status" value="1"/>
</dbReference>
<gene>
    <name evidence="2" type="ORF">NMQ00_01125</name>
</gene>
<dbReference type="InterPro" id="IPR015797">
    <property type="entry name" value="NUDIX_hydrolase-like_dom_sf"/>
</dbReference>
<evidence type="ECO:0000313" key="2">
    <source>
        <dbReference type="EMBL" id="UTT43128.1"/>
    </source>
</evidence>
<evidence type="ECO:0000259" key="1">
    <source>
        <dbReference type="PROSITE" id="PS51462"/>
    </source>
</evidence>
<dbReference type="Pfam" id="PF00293">
    <property type="entry name" value="NUDIX"/>
    <property type="match status" value="1"/>
</dbReference>
<dbReference type="EMBL" id="CP101462">
    <property type="protein sequence ID" value="UTT43128.1"/>
    <property type="molecule type" value="Genomic_DNA"/>
</dbReference>
<evidence type="ECO:0000313" key="3">
    <source>
        <dbReference type="Proteomes" id="UP001060325"/>
    </source>
</evidence>